<evidence type="ECO:0000313" key="3">
    <source>
        <dbReference type="Proteomes" id="UP001445268"/>
    </source>
</evidence>
<protein>
    <submittedName>
        <fullName evidence="2">Uncharacterized protein</fullName>
    </submittedName>
</protein>
<dbReference type="RefSeq" id="WP_342632187.1">
    <property type="nucleotide sequence ID" value="NZ_CP152380.1"/>
</dbReference>
<keyword evidence="3" id="KW-1185">Reference proteome</keyword>
<proteinExistence type="predicted"/>
<dbReference type="EMBL" id="CP152380">
    <property type="protein sequence ID" value="XAF55185.1"/>
    <property type="molecule type" value="Genomic_DNA"/>
</dbReference>
<accession>A0ABZ3E8J7</accession>
<name>A0ABZ3E8J7_9GAMM</name>
<dbReference type="Proteomes" id="UP001445268">
    <property type="component" value="Chromosome"/>
</dbReference>
<reference evidence="2 3" key="1">
    <citation type="submission" date="2024-04" db="EMBL/GenBank/DDBJ databases">
        <title>Marinobacter sp. SBY-1.</title>
        <authorList>
            <person name="Pan C."/>
        </authorList>
    </citation>
    <scope>NUCLEOTIDE SEQUENCE [LARGE SCALE GENOMIC DNA]</scope>
    <source>
        <strain evidence="2 3">SBY-1</strain>
    </source>
</reference>
<feature type="region of interest" description="Disordered" evidence="1">
    <location>
        <begin position="69"/>
        <end position="89"/>
    </location>
</feature>
<organism evidence="2 3">
    <name type="scientific">Marinobacter alkaliphilus</name>
    <dbReference type="NCBI Taxonomy" id="254719"/>
    <lineage>
        <taxon>Bacteria</taxon>
        <taxon>Pseudomonadati</taxon>
        <taxon>Pseudomonadota</taxon>
        <taxon>Gammaproteobacteria</taxon>
        <taxon>Pseudomonadales</taxon>
        <taxon>Marinobacteraceae</taxon>
        <taxon>Marinobacter</taxon>
    </lineage>
</organism>
<evidence type="ECO:0000313" key="2">
    <source>
        <dbReference type="EMBL" id="XAF55185.1"/>
    </source>
</evidence>
<sequence>MADVLDVLGVIKEAECSTKALMEAFPNWSDRAFASGFLGNMRSAGLIHKRSNGYWALTQKGRERLEGVSDLGKKEAAPDPAATEDPVDEKVTVVSDWEQGIRDTSRKAESDATPAQLNSWEMARRLQHEIPNGSSLVIEADEVFLAWRGARFAIQKPEDLQAFKAIQEAYVGEVA</sequence>
<evidence type="ECO:0000256" key="1">
    <source>
        <dbReference type="SAM" id="MobiDB-lite"/>
    </source>
</evidence>
<gene>
    <name evidence="2" type="ORF">AAGT77_06455</name>
</gene>